<protein>
    <submittedName>
        <fullName evidence="1">Uncharacterized protein</fullName>
    </submittedName>
</protein>
<gene>
    <name evidence="1" type="ORF">O4H49_10640</name>
</gene>
<proteinExistence type="predicted"/>
<evidence type="ECO:0000313" key="2">
    <source>
        <dbReference type="Proteomes" id="UP001069802"/>
    </source>
</evidence>
<sequence>MINLEKAAEIILSQAAKKAGFSELSDRDKLNFIAEDRNRVIETLVRKWLGCIALIEELKSHPDVIAAKIPDLPEDYVLEKLKGPKADDGKFLTDTARAMAGAILDASLARNLKTFHSN</sequence>
<dbReference type="RefSeq" id="WP_269423405.1">
    <property type="nucleotide sequence ID" value="NZ_JAPWGY010000003.1"/>
</dbReference>
<accession>A0ABT4LLK6</accession>
<dbReference type="Proteomes" id="UP001069802">
    <property type="component" value="Unassembled WGS sequence"/>
</dbReference>
<organism evidence="1 2">
    <name type="scientific">Kiloniella laminariae</name>
    <dbReference type="NCBI Taxonomy" id="454162"/>
    <lineage>
        <taxon>Bacteria</taxon>
        <taxon>Pseudomonadati</taxon>
        <taxon>Pseudomonadota</taxon>
        <taxon>Alphaproteobacteria</taxon>
        <taxon>Rhodospirillales</taxon>
        <taxon>Kiloniellaceae</taxon>
        <taxon>Kiloniella</taxon>
    </lineage>
</organism>
<comment type="caution">
    <text evidence="1">The sequence shown here is derived from an EMBL/GenBank/DDBJ whole genome shotgun (WGS) entry which is preliminary data.</text>
</comment>
<dbReference type="EMBL" id="JAPWGY010000003">
    <property type="protein sequence ID" value="MCZ4281236.1"/>
    <property type="molecule type" value="Genomic_DNA"/>
</dbReference>
<evidence type="ECO:0000313" key="1">
    <source>
        <dbReference type="EMBL" id="MCZ4281236.1"/>
    </source>
</evidence>
<reference evidence="1" key="1">
    <citation type="submission" date="2022-12" db="EMBL/GenBank/DDBJ databases">
        <title>Bacterial isolates from different developmental stages of Nematostella vectensis.</title>
        <authorList>
            <person name="Fraune S."/>
        </authorList>
    </citation>
    <scope>NUCLEOTIDE SEQUENCE</scope>
    <source>
        <strain evidence="1">G21630-S1</strain>
    </source>
</reference>
<keyword evidence="2" id="KW-1185">Reference proteome</keyword>
<name>A0ABT4LLK6_9PROT</name>